<dbReference type="GO" id="GO:0030158">
    <property type="term" value="F:protein xylosyltransferase activity"/>
    <property type="evidence" value="ECO:0007669"/>
    <property type="project" value="UniProtKB-EC"/>
</dbReference>
<sequence>MAIIRSHPGSRSSSCLRKYRLIFAFGITVLCVQVYLHTFFGLDNDKGKSSRLSSGEGGSSQPEEDEGLPKGLRQLKLPPDKQANANKQTQLQSQLRNRTAKIKLDRKSLNFTPVCEVTVREAVSAVTRAQSQACKQRIVNVTCLSQQGLLYPERVQSLCPHSPGFTGMPINLGCFKDDKTLRALSGYYHVFKGNNTPERCAYMCLQSGFPYAGTEYSVECFCGMEEPLQTKRLPDSSCNMKCSGNPKQTCGGYLTINIYWTGIQKFKPQEARNSSLKNEIEQPVRIAYLLTVNGRASRQVKRLISILYQPSHLFYIHVDARQDYLYREMLELEKSCKLNNIKVARGEGLRHASIWGGASLLTTFLKSAQQMLGYHQHWDFLVNLSESDFPLKSNNQLIEFLSWNKGMNFAKSHGREVQRFIAKQGLDKTFVECEARMWRIGDRKLPDGIQIDGGSDWFALSRDFVEYVANPNPDQLVSNLLKLFKYTLLPAESFFHTVIRNSRFCNTYIDNNLHMTNWKRKLGCKCQYKAVVDWCGCSPNDFKLEDFNRLRNTADRNIFFARKFEPVIDYRIIDRVEEWLYPDRVNKTTRLKGYDMYWQSLYHHADLSPLPNDALLTLSYSLARLVCRKLNMDHKNVRLLENTAYFRENRFAGILILTENKKELSDVSALPDSRVRRMEVLISMRHNFSASKLWLGKIRSLSVSTDYDQKEQTFRNLMGSIGPYSTPVLAYEFDTGVTIPQNVSILWIDPHGRLADVNHMLLEEMTLVGHVKPQLNEQLAVGTWRLLLVADTQLIAKLKFLVIPLSYWKTKKIDLDKAKEIIDGPSTVYHITEEMNKSWSKLVKSAIANEQITHSQNRIGEDLDDWLDRLVYEHYEIDEMCDANHEIRSESKLQKCLDTPWSSLSPDSKADTRNLCQNY</sequence>
<evidence type="ECO:0000256" key="11">
    <source>
        <dbReference type="ARBA" id="ARBA00022824"/>
    </source>
</evidence>
<dbReference type="Pfam" id="PF12529">
    <property type="entry name" value="Xylo_C"/>
    <property type="match status" value="1"/>
</dbReference>
<feature type="region of interest" description="Disordered" evidence="20">
    <location>
        <begin position="46"/>
        <end position="97"/>
    </location>
</feature>
<keyword evidence="15 21" id="KW-0472">Membrane</keyword>
<dbReference type="GO" id="GO:0005789">
    <property type="term" value="C:endoplasmic reticulum membrane"/>
    <property type="evidence" value="ECO:0007669"/>
    <property type="project" value="UniProtKB-SubCell"/>
</dbReference>
<dbReference type="PROSITE" id="PS51212">
    <property type="entry name" value="WSC"/>
    <property type="match status" value="1"/>
</dbReference>
<keyword evidence="16" id="KW-1015">Disulfide bond</keyword>
<dbReference type="OrthoDB" id="2019572at2759"/>
<dbReference type="SMART" id="SM00321">
    <property type="entry name" value="WSC"/>
    <property type="match status" value="1"/>
</dbReference>
<organism evidence="23 24">
    <name type="scientific">Cyphomyrmex costatus</name>
    <dbReference type="NCBI Taxonomy" id="456900"/>
    <lineage>
        <taxon>Eukaryota</taxon>
        <taxon>Metazoa</taxon>
        <taxon>Ecdysozoa</taxon>
        <taxon>Arthropoda</taxon>
        <taxon>Hexapoda</taxon>
        <taxon>Insecta</taxon>
        <taxon>Pterygota</taxon>
        <taxon>Neoptera</taxon>
        <taxon>Endopterygota</taxon>
        <taxon>Hymenoptera</taxon>
        <taxon>Apocrita</taxon>
        <taxon>Aculeata</taxon>
        <taxon>Formicoidea</taxon>
        <taxon>Formicidae</taxon>
        <taxon>Myrmicinae</taxon>
        <taxon>Cyphomyrmex</taxon>
    </lineage>
</organism>
<keyword evidence="13 21" id="KW-1133">Transmembrane helix</keyword>
<comment type="catalytic activity">
    <reaction evidence="19">
        <text>UDP-alpha-D-xylose + L-seryl-[protein] = 3-O-(beta-D-xylosyl)-L-seryl-[protein] + UDP + H(+)</text>
        <dbReference type="Rhea" id="RHEA:50192"/>
        <dbReference type="Rhea" id="RHEA-COMP:9863"/>
        <dbReference type="Rhea" id="RHEA-COMP:12567"/>
        <dbReference type="ChEBI" id="CHEBI:15378"/>
        <dbReference type="ChEBI" id="CHEBI:29999"/>
        <dbReference type="ChEBI" id="CHEBI:57632"/>
        <dbReference type="ChEBI" id="CHEBI:58223"/>
        <dbReference type="ChEBI" id="CHEBI:132085"/>
        <dbReference type="EC" id="2.4.2.26"/>
    </reaction>
</comment>
<evidence type="ECO:0000256" key="21">
    <source>
        <dbReference type="SAM" id="Phobius"/>
    </source>
</evidence>
<evidence type="ECO:0000256" key="9">
    <source>
        <dbReference type="ARBA" id="ARBA00022692"/>
    </source>
</evidence>
<comment type="similarity">
    <text evidence="5">Belongs to the glycosyltransferase 14 family. XylT subfamily.</text>
</comment>
<accession>A0A151INK5</accession>
<comment type="pathway">
    <text evidence="4">Glycan metabolism; heparan sulfate biosynthesis.</text>
</comment>
<dbReference type="InterPro" id="IPR003406">
    <property type="entry name" value="Glyco_trans_14"/>
</dbReference>
<dbReference type="GO" id="GO:0000139">
    <property type="term" value="C:Golgi membrane"/>
    <property type="evidence" value="ECO:0007669"/>
    <property type="project" value="UniProtKB-SubCell"/>
</dbReference>
<keyword evidence="14" id="KW-0333">Golgi apparatus</keyword>
<dbReference type="InterPro" id="IPR043538">
    <property type="entry name" value="XYLT"/>
</dbReference>
<evidence type="ECO:0000313" key="24">
    <source>
        <dbReference type="Proteomes" id="UP000078542"/>
    </source>
</evidence>
<dbReference type="GO" id="GO:0046872">
    <property type="term" value="F:metal ion binding"/>
    <property type="evidence" value="ECO:0007669"/>
    <property type="project" value="UniProtKB-KW"/>
</dbReference>
<keyword evidence="24" id="KW-1185">Reference proteome</keyword>
<evidence type="ECO:0000256" key="8">
    <source>
        <dbReference type="ARBA" id="ARBA00022679"/>
    </source>
</evidence>
<evidence type="ECO:0000256" key="7">
    <source>
        <dbReference type="ARBA" id="ARBA00022676"/>
    </source>
</evidence>
<dbReference type="Pfam" id="PF02485">
    <property type="entry name" value="Branch"/>
    <property type="match status" value="1"/>
</dbReference>
<evidence type="ECO:0000256" key="6">
    <source>
        <dbReference type="ARBA" id="ARBA00011972"/>
    </source>
</evidence>
<evidence type="ECO:0000256" key="17">
    <source>
        <dbReference type="ARBA" id="ARBA00023180"/>
    </source>
</evidence>
<keyword evidence="12" id="KW-0735">Signal-anchor</keyword>
<keyword evidence="10" id="KW-0479">Metal-binding</keyword>
<evidence type="ECO:0000256" key="10">
    <source>
        <dbReference type="ARBA" id="ARBA00022723"/>
    </source>
</evidence>
<dbReference type="GO" id="GO:0015012">
    <property type="term" value="P:heparan sulfate proteoglycan biosynthetic process"/>
    <property type="evidence" value="ECO:0007669"/>
    <property type="project" value="UniProtKB-UniPathway"/>
</dbReference>
<evidence type="ECO:0000256" key="1">
    <source>
        <dbReference type="ARBA" id="ARBA00004323"/>
    </source>
</evidence>
<evidence type="ECO:0000256" key="15">
    <source>
        <dbReference type="ARBA" id="ARBA00023136"/>
    </source>
</evidence>
<evidence type="ECO:0000256" key="5">
    <source>
        <dbReference type="ARBA" id="ARBA00010195"/>
    </source>
</evidence>
<comment type="subcellular location">
    <subcellularLocation>
        <location evidence="2">Endoplasmic reticulum membrane</location>
        <topology evidence="2">Single-pass type II membrane protein</topology>
    </subcellularLocation>
    <subcellularLocation>
        <location evidence="1">Golgi apparatus membrane</location>
        <topology evidence="1">Single-pass type II membrane protein</topology>
    </subcellularLocation>
</comment>
<feature type="transmembrane region" description="Helical" evidence="21">
    <location>
        <begin position="21"/>
        <end position="42"/>
    </location>
</feature>
<dbReference type="Pfam" id="PF01822">
    <property type="entry name" value="WSC"/>
    <property type="match status" value="1"/>
</dbReference>
<dbReference type="UniPathway" id="UPA00755"/>
<dbReference type="UniPathway" id="UPA00756"/>
<dbReference type="Proteomes" id="UP000078542">
    <property type="component" value="Unassembled WGS sequence"/>
</dbReference>
<protein>
    <recommendedName>
        <fullName evidence="6">protein xylosyltransferase</fullName>
        <ecNumber evidence="6">2.4.2.26</ecNumber>
    </recommendedName>
    <alternativeName>
        <fullName evidence="18">Peptide O-xylosyltransferase</fullName>
    </alternativeName>
</protein>
<keyword evidence="8 23" id="KW-0808">Transferase</keyword>
<evidence type="ECO:0000256" key="2">
    <source>
        <dbReference type="ARBA" id="ARBA00004648"/>
    </source>
</evidence>
<comment type="pathway">
    <text evidence="3">Glycan metabolism; chondroitin sulfate biosynthesis.</text>
</comment>
<dbReference type="EMBL" id="KQ976932">
    <property type="protein sequence ID" value="KYN07041.1"/>
    <property type="molecule type" value="Genomic_DNA"/>
</dbReference>
<keyword evidence="11" id="KW-0256">Endoplasmic reticulum</keyword>
<evidence type="ECO:0000256" key="20">
    <source>
        <dbReference type="SAM" id="MobiDB-lite"/>
    </source>
</evidence>
<evidence type="ECO:0000256" key="16">
    <source>
        <dbReference type="ARBA" id="ARBA00023157"/>
    </source>
</evidence>
<dbReference type="PANTHER" id="PTHR46025">
    <property type="entry name" value="XYLOSYLTRANSFERASE OXT"/>
    <property type="match status" value="1"/>
</dbReference>
<keyword evidence="17" id="KW-0325">Glycoprotein</keyword>
<dbReference type="PANTHER" id="PTHR46025:SF3">
    <property type="entry name" value="XYLOSYLTRANSFERASE OXT"/>
    <property type="match status" value="1"/>
</dbReference>
<evidence type="ECO:0000256" key="18">
    <source>
        <dbReference type="ARBA" id="ARBA00042865"/>
    </source>
</evidence>
<evidence type="ECO:0000256" key="14">
    <source>
        <dbReference type="ARBA" id="ARBA00023034"/>
    </source>
</evidence>
<dbReference type="AlphaFoldDB" id="A0A151INK5"/>
<keyword evidence="7" id="KW-0328">Glycosyltransferase</keyword>
<dbReference type="STRING" id="456900.A0A151INK5"/>
<evidence type="ECO:0000256" key="4">
    <source>
        <dbReference type="ARBA" id="ARBA00005093"/>
    </source>
</evidence>
<evidence type="ECO:0000256" key="19">
    <source>
        <dbReference type="ARBA" id="ARBA00047847"/>
    </source>
</evidence>
<dbReference type="KEGG" id="ccoa:108782511"/>
<dbReference type="GO" id="GO:0050650">
    <property type="term" value="P:chondroitin sulfate proteoglycan biosynthetic process"/>
    <property type="evidence" value="ECO:0007669"/>
    <property type="project" value="TreeGrafter"/>
</dbReference>
<reference evidence="23 24" key="1">
    <citation type="submission" date="2016-03" db="EMBL/GenBank/DDBJ databases">
        <title>Cyphomyrmex costatus WGS genome.</title>
        <authorList>
            <person name="Nygaard S."/>
            <person name="Hu H."/>
            <person name="Boomsma J."/>
            <person name="Zhang G."/>
        </authorList>
    </citation>
    <scope>NUCLEOTIDE SEQUENCE [LARGE SCALE GENOMIC DNA]</scope>
    <source>
        <strain evidence="23">MS0001</strain>
        <tissue evidence="23">Whole body</tissue>
    </source>
</reference>
<dbReference type="InterPro" id="IPR024448">
    <property type="entry name" value="XylT_C"/>
</dbReference>
<evidence type="ECO:0000256" key="12">
    <source>
        <dbReference type="ARBA" id="ARBA00022968"/>
    </source>
</evidence>
<evidence type="ECO:0000313" key="23">
    <source>
        <dbReference type="EMBL" id="KYN07041.1"/>
    </source>
</evidence>
<keyword evidence="9 21" id="KW-0812">Transmembrane</keyword>
<name>A0A151INK5_9HYME</name>
<feature type="domain" description="WSC" evidence="22">
    <location>
        <begin position="168"/>
        <end position="262"/>
    </location>
</feature>
<evidence type="ECO:0000256" key="3">
    <source>
        <dbReference type="ARBA" id="ARBA00004840"/>
    </source>
</evidence>
<evidence type="ECO:0000256" key="13">
    <source>
        <dbReference type="ARBA" id="ARBA00022989"/>
    </source>
</evidence>
<proteinExistence type="inferred from homology"/>
<dbReference type="EC" id="2.4.2.26" evidence="6"/>
<feature type="compositionally biased region" description="Polar residues" evidence="20">
    <location>
        <begin position="83"/>
        <end position="97"/>
    </location>
</feature>
<dbReference type="InterPro" id="IPR002889">
    <property type="entry name" value="WSC_carb-bd"/>
</dbReference>
<gene>
    <name evidence="23" type="ORF">ALC62_02017</name>
</gene>
<evidence type="ECO:0000259" key="22">
    <source>
        <dbReference type="PROSITE" id="PS51212"/>
    </source>
</evidence>